<feature type="domain" description="Rhodanese" evidence="3">
    <location>
        <begin position="91"/>
        <end position="175"/>
    </location>
</feature>
<evidence type="ECO:0000259" key="3">
    <source>
        <dbReference type="PROSITE" id="PS50206"/>
    </source>
</evidence>
<gene>
    <name evidence="4" type="ORF">KL771_14355</name>
</gene>
<evidence type="ECO:0000256" key="1">
    <source>
        <dbReference type="SAM" id="MobiDB-lite"/>
    </source>
</evidence>
<dbReference type="CDD" id="cd00158">
    <property type="entry name" value="RHOD"/>
    <property type="match status" value="1"/>
</dbReference>
<keyword evidence="2" id="KW-0732">Signal</keyword>
<dbReference type="Gene3D" id="3.40.250.10">
    <property type="entry name" value="Rhodanese-like domain"/>
    <property type="match status" value="1"/>
</dbReference>
<keyword evidence="5" id="KW-1185">Reference proteome</keyword>
<dbReference type="InterPro" id="IPR001763">
    <property type="entry name" value="Rhodanese-like_dom"/>
</dbReference>
<dbReference type="AlphaFoldDB" id="A0A947D5Q3"/>
<comment type="caution">
    <text evidence="4">The sequence shown here is derived from an EMBL/GenBank/DDBJ whole genome shotgun (WGS) entry which is preliminary data.</text>
</comment>
<feature type="compositionally biased region" description="Polar residues" evidence="1">
    <location>
        <begin position="201"/>
        <end position="212"/>
    </location>
</feature>
<dbReference type="InterPro" id="IPR022376">
    <property type="entry name" value="PQQ_CXXCW"/>
</dbReference>
<name>A0A947D5Q3_9HYPH</name>
<dbReference type="SUPFAM" id="SSF52821">
    <property type="entry name" value="Rhodanese/Cell cycle control phosphatase"/>
    <property type="match status" value="1"/>
</dbReference>
<organism evidence="4 5">
    <name type="scientific">Prosthecodimorpha staleyi</name>
    <dbReference type="NCBI Taxonomy" id="2840188"/>
    <lineage>
        <taxon>Bacteria</taxon>
        <taxon>Pseudomonadati</taxon>
        <taxon>Pseudomonadota</taxon>
        <taxon>Alphaproteobacteria</taxon>
        <taxon>Hyphomicrobiales</taxon>
        <taxon>Ancalomicrobiaceae</taxon>
        <taxon>Prosthecodimorpha</taxon>
    </lineage>
</organism>
<evidence type="ECO:0000313" key="5">
    <source>
        <dbReference type="Proteomes" id="UP000766595"/>
    </source>
</evidence>
<evidence type="ECO:0000256" key="2">
    <source>
        <dbReference type="SAM" id="SignalP"/>
    </source>
</evidence>
<proteinExistence type="predicted"/>
<dbReference type="Proteomes" id="UP000766595">
    <property type="component" value="Unassembled WGS sequence"/>
</dbReference>
<sequence>MSVPAAAAALLGGAAAAAAEAAPAEPDAYRMDDFRTPTPETLKGARVIDADPAYDLWAARDALFVDVLPRAPKPANLPPGTIWRDKPRANIPGSIWLANVGYGALSPEMDRYFRAGLQAITGGDKSRPIVFYCLADCWMSWNAARRAMLDYGYSNVIWFPGGTDGWAEMNFPTEKSEPWIEGEPAPARPAGPPPVKPAIVHSTQSTPTLSKP</sequence>
<evidence type="ECO:0000313" key="4">
    <source>
        <dbReference type="EMBL" id="MBT9290649.1"/>
    </source>
</evidence>
<dbReference type="InterPro" id="IPR036873">
    <property type="entry name" value="Rhodanese-like_dom_sf"/>
</dbReference>
<dbReference type="EMBL" id="JAHHZF010000006">
    <property type="protein sequence ID" value="MBT9290649.1"/>
    <property type="molecule type" value="Genomic_DNA"/>
</dbReference>
<protein>
    <submittedName>
        <fullName evidence="4">PQQ-dependent catabolism-associated CXXCW motif protein</fullName>
    </submittedName>
</protein>
<feature type="region of interest" description="Disordered" evidence="1">
    <location>
        <begin position="173"/>
        <end position="212"/>
    </location>
</feature>
<dbReference type="PROSITE" id="PS50206">
    <property type="entry name" value="RHODANESE_3"/>
    <property type="match status" value="1"/>
</dbReference>
<accession>A0A947D5Q3</accession>
<dbReference type="NCBIfam" id="TIGR03865">
    <property type="entry name" value="PQQ_CXXCW"/>
    <property type="match status" value="1"/>
</dbReference>
<dbReference type="RefSeq" id="WP_261969295.1">
    <property type="nucleotide sequence ID" value="NZ_JAHHZF010000006.1"/>
</dbReference>
<dbReference type="Pfam" id="PF00581">
    <property type="entry name" value="Rhodanese"/>
    <property type="match status" value="1"/>
</dbReference>
<feature type="compositionally biased region" description="Pro residues" evidence="1">
    <location>
        <begin position="186"/>
        <end position="196"/>
    </location>
</feature>
<feature type="chain" id="PRO_5037060978" evidence="2">
    <location>
        <begin position="22"/>
        <end position="212"/>
    </location>
</feature>
<reference evidence="4 5" key="1">
    <citation type="submission" date="2021-06" db="EMBL/GenBank/DDBJ databases">
        <authorList>
            <person name="Grouzdev D.S."/>
            <person name="Koziaeva V."/>
        </authorList>
    </citation>
    <scope>NUCLEOTIDE SEQUENCE [LARGE SCALE GENOMIC DNA]</scope>
    <source>
        <strain evidence="4 5">22</strain>
    </source>
</reference>
<feature type="signal peptide" evidence="2">
    <location>
        <begin position="1"/>
        <end position="21"/>
    </location>
</feature>